<dbReference type="SUPFAM" id="SSF48403">
    <property type="entry name" value="Ankyrin repeat"/>
    <property type="match status" value="1"/>
</dbReference>
<reference evidence="2 3" key="1">
    <citation type="submission" date="2019-06" db="EMBL/GenBank/DDBJ databases">
        <authorList>
            <person name="Broberg M."/>
        </authorList>
    </citation>
    <scope>NUCLEOTIDE SEQUENCE [LARGE SCALE GENOMIC DNA]</scope>
</reference>
<dbReference type="Gene3D" id="1.25.40.20">
    <property type="entry name" value="Ankyrin repeat-containing domain"/>
    <property type="match status" value="1"/>
</dbReference>
<organism evidence="2 3">
    <name type="scientific">Bionectria ochroleuca</name>
    <name type="common">Gliocladium roseum</name>
    <dbReference type="NCBI Taxonomy" id="29856"/>
    <lineage>
        <taxon>Eukaryota</taxon>
        <taxon>Fungi</taxon>
        <taxon>Dikarya</taxon>
        <taxon>Ascomycota</taxon>
        <taxon>Pezizomycotina</taxon>
        <taxon>Sordariomycetes</taxon>
        <taxon>Hypocreomycetidae</taxon>
        <taxon>Hypocreales</taxon>
        <taxon>Bionectriaceae</taxon>
        <taxon>Clonostachys</taxon>
    </lineage>
</organism>
<evidence type="ECO:0000313" key="3">
    <source>
        <dbReference type="Proteomes" id="UP000766486"/>
    </source>
</evidence>
<comment type="caution">
    <text evidence="2">The sequence shown here is derived from an EMBL/GenBank/DDBJ whole genome shotgun (WGS) entry which is preliminary data.</text>
</comment>
<dbReference type="Proteomes" id="UP000766486">
    <property type="component" value="Unassembled WGS sequence"/>
</dbReference>
<evidence type="ECO:0000256" key="1">
    <source>
        <dbReference type="SAM" id="MobiDB-lite"/>
    </source>
</evidence>
<protein>
    <recommendedName>
        <fullName evidence="4">Ankyrin repeat protein</fullName>
    </recommendedName>
</protein>
<dbReference type="EMBL" id="CABFNS010000930">
    <property type="protein sequence ID" value="VUC36526.1"/>
    <property type="molecule type" value="Genomic_DNA"/>
</dbReference>
<evidence type="ECO:0000313" key="2">
    <source>
        <dbReference type="EMBL" id="VUC36526.1"/>
    </source>
</evidence>
<evidence type="ECO:0008006" key="4">
    <source>
        <dbReference type="Google" id="ProtNLM"/>
    </source>
</evidence>
<name>A0ABY6UYJ2_BIOOC</name>
<gene>
    <name evidence="2" type="ORF">CLO192961_LOCUS447276</name>
</gene>
<feature type="region of interest" description="Disordered" evidence="1">
    <location>
        <begin position="231"/>
        <end position="267"/>
    </location>
</feature>
<proteinExistence type="predicted"/>
<accession>A0ABY6UYJ2</accession>
<dbReference type="InterPro" id="IPR036770">
    <property type="entry name" value="Ankyrin_rpt-contain_sf"/>
</dbReference>
<keyword evidence="3" id="KW-1185">Reference proteome</keyword>
<feature type="compositionally biased region" description="Basic and acidic residues" evidence="1">
    <location>
        <begin position="231"/>
        <end position="247"/>
    </location>
</feature>
<sequence>MSKTFGSKYEQESSDTYFFYGRPEEDYNTEDFNTPYKDEKPGLVEMLQLLLEFSKGEGLEIFNDAGDTCLHTAMMNRQMAITKTLIEFRPSLIYRENAVGRTPLELARDIVTASKLARPRHIELSRPDPGDERAPFEFGGGTLLLHDGSRAAIASVEELGLSEKYSQRALARISWQVGLGGTPAKPPKELTKRLSKTVILDLCATGANNNPMKRYLVSLNEANDVARRMREMKARSVKGKDNKKSDDNGDEDDNKAPSTEEAISLQLENAKRWSKALEG</sequence>